<dbReference type="InterPro" id="IPR020846">
    <property type="entry name" value="MFS_dom"/>
</dbReference>
<feature type="transmembrane region" description="Helical" evidence="6">
    <location>
        <begin position="347"/>
        <end position="368"/>
    </location>
</feature>
<dbReference type="SMR" id="A0A445B3L7"/>
<dbReference type="Proteomes" id="UP000289738">
    <property type="component" value="Chromosome A10"/>
</dbReference>
<reference evidence="8 9" key="1">
    <citation type="submission" date="2019-01" db="EMBL/GenBank/DDBJ databases">
        <title>Sequencing of cultivated peanut Arachis hypogaea provides insights into genome evolution and oil improvement.</title>
        <authorList>
            <person name="Chen X."/>
        </authorList>
    </citation>
    <scope>NUCLEOTIDE SEQUENCE [LARGE SCALE GENOMIC DNA]</scope>
    <source>
        <strain evidence="9">cv. Fuhuasheng</strain>
        <tissue evidence="8">Leaves</tissue>
    </source>
</reference>
<evidence type="ECO:0000256" key="5">
    <source>
        <dbReference type="SAM" id="MobiDB-lite"/>
    </source>
</evidence>
<dbReference type="InterPro" id="IPR005828">
    <property type="entry name" value="MFS_sugar_transport-like"/>
</dbReference>
<dbReference type="GO" id="GO:0022857">
    <property type="term" value="F:transmembrane transporter activity"/>
    <property type="evidence" value="ECO:0007669"/>
    <property type="project" value="InterPro"/>
</dbReference>
<feature type="transmembrane region" description="Helical" evidence="6">
    <location>
        <begin position="140"/>
        <end position="159"/>
    </location>
</feature>
<feature type="transmembrane region" description="Helical" evidence="6">
    <location>
        <begin position="403"/>
        <end position="423"/>
    </location>
</feature>
<dbReference type="SUPFAM" id="SSF103473">
    <property type="entry name" value="MFS general substrate transporter"/>
    <property type="match status" value="1"/>
</dbReference>
<feature type="transmembrane region" description="Helical" evidence="6">
    <location>
        <begin position="228"/>
        <end position="247"/>
    </location>
</feature>
<name>A0A445B3L7_ARAHY</name>
<feature type="compositionally biased region" description="Polar residues" evidence="5">
    <location>
        <begin position="1"/>
        <end position="10"/>
    </location>
</feature>
<dbReference type="PANTHER" id="PTHR24064">
    <property type="entry name" value="SOLUTE CARRIER FAMILY 22 MEMBER"/>
    <property type="match status" value="1"/>
</dbReference>
<evidence type="ECO:0000256" key="4">
    <source>
        <dbReference type="ARBA" id="ARBA00023136"/>
    </source>
</evidence>
<feature type="transmembrane region" description="Helical" evidence="6">
    <location>
        <begin position="198"/>
        <end position="216"/>
    </location>
</feature>
<feature type="transmembrane region" description="Helical" evidence="6">
    <location>
        <begin position="463"/>
        <end position="483"/>
    </location>
</feature>
<feature type="transmembrane region" description="Helical" evidence="6">
    <location>
        <begin position="107"/>
        <end position="128"/>
    </location>
</feature>
<dbReference type="PROSITE" id="PS50850">
    <property type="entry name" value="MFS"/>
    <property type="match status" value="1"/>
</dbReference>
<dbReference type="Gramene" id="arahy.Tifrunner.gnm2.ann2.Ah10g326100.1">
    <property type="protein sequence ID" value="arahy.Tifrunner.gnm2.ann2.Ah10g326100.1-CDS-1"/>
    <property type="gene ID" value="arahy.Tifrunner.gnm2.ann2.Ah10g326100"/>
</dbReference>
<evidence type="ECO:0000256" key="2">
    <source>
        <dbReference type="ARBA" id="ARBA00022692"/>
    </source>
</evidence>
<dbReference type="EMBL" id="SDMP01000010">
    <property type="protein sequence ID" value="RYR33248.1"/>
    <property type="molecule type" value="Genomic_DNA"/>
</dbReference>
<dbReference type="Pfam" id="PF00083">
    <property type="entry name" value="Sugar_tr"/>
    <property type="match status" value="1"/>
</dbReference>
<feature type="transmembrane region" description="Helical" evidence="6">
    <location>
        <begin position="375"/>
        <end position="391"/>
    </location>
</feature>
<protein>
    <recommendedName>
        <fullName evidence="7">Major facilitator superfamily (MFS) profile domain-containing protein</fullName>
    </recommendedName>
</protein>
<comment type="caution">
    <text evidence="8">The sequence shown here is derived from an EMBL/GenBank/DDBJ whole genome shotgun (WGS) entry which is preliminary data.</text>
</comment>
<dbReference type="Gene3D" id="1.20.1250.20">
    <property type="entry name" value="MFS general substrate transporter like domains"/>
    <property type="match status" value="1"/>
</dbReference>
<proteinExistence type="predicted"/>
<dbReference type="GO" id="GO:0016020">
    <property type="term" value="C:membrane"/>
    <property type="evidence" value="ECO:0007669"/>
    <property type="project" value="UniProtKB-SubCell"/>
</dbReference>
<dbReference type="AlphaFoldDB" id="A0A445B3L7"/>
<feature type="domain" description="Major facilitator superfamily (MFS) profile" evidence="7">
    <location>
        <begin position="49"/>
        <end position="488"/>
    </location>
</feature>
<accession>A0A445B3L7</accession>
<organism evidence="8 9">
    <name type="scientific">Arachis hypogaea</name>
    <name type="common">Peanut</name>
    <dbReference type="NCBI Taxonomy" id="3818"/>
    <lineage>
        <taxon>Eukaryota</taxon>
        <taxon>Viridiplantae</taxon>
        <taxon>Streptophyta</taxon>
        <taxon>Embryophyta</taxon>
        <taxon>Tracheophyta</taxon>
        <taxon>Spermatophyta</taxon>
        <taxon>Magnoliopsida</taxon>
        <taxon>eudicotyledons</taxon>
        <taxon>Gunneridae</taxon>
        <taxon>Pentapetalae</taxon>
        <taxon>rosids</taxon>
        <taxon>fabids</taxon>
        <taxon>Fabales</taxon>
        <taxon>Fabaceae</taxon>
        <taxon>Papilionoideae</taxon>
        <taxon>50 kb inversion clade</taxon>
        <taxon>dalbergioids sensu lato</taxon>
        <taxon>Dalbergieae</taxon>
        <taxon>Pterocarpus clade</taxon>
        <taxon>Arachis</taxon>
    </lineage>
</organism>
<sequence length="508" mass="55943">MAESTPLLSQPTDSDSSLTEPPPLLLSEKHLPSLASTVEKCIGEFTWSQFLQAVLVSFAWVFDAQQTFISVFTDAQPSLNCTEKDDHVSSGRASIISEWGLECENSFVTSLPASLFFLGCLVGGIVLATLADSSLGRKNMLLFSCLFMSLSSLLAAFSINIWVYSLFKFLCGFARATIGTSALVLTSELVGNRWRGQISVVGFFCFTIGFLSLPAMAYANRNSSWRNLYMWTSIPAIFYCVIVKFFVRESPRWLLVKGRKEEAAETLKCISSITQSNVNLAVNGIFPSNVDPDLTMNNTDLYCALKILLQKKWSSRRLWTVMASGFGIGLVYYGMPLGLGNLSFNLYLSVTLNALSELPSSLLTFLLIDKFKRRNALLVFTVVSGVFSVLSSIEGKVWSQMEIWFELISFFSACTAFNVYLIYTTELFPTCVRNSALSMARQALVLGGSISPVVVGEGRKNKFVCYGVFGLVICCSGVFGVFLPETRGRPLSDTMEDEESKGRSATLA</sequence>
<evidence type="ECO:0000256" key="6">
    <source>
        <dbReference type="SAM" id="Phobius"/>
    </source>
</evidence>
<feature type="region of interest" description="Disordered" evidence="5">
    <location>
        <begin position="1"/>
        <end position="21"/>
    </location>
</feature>
<dbReference type="STRING" id="3818.A0A445B3L7"/>
<evidence type="ECO:0000313" key="8">
    <source>
        <dbReference type="EMBL" id="RYR33248.1"/>
    </source>
</evidence>
<comment type="subcellular location">
    <subcellularLocation>
        <location evidence="1">Membrane</location>
        <topology evidence="1">Multi-pass membrane protein</topology>
    </subcellularLocation>
</comment>
<gene>
    <name evidence="8" type="ORF">Ahy_A10g047811</name>
</gene>
<evidence type="ECO:0000313" key="9">
    <source>
        <dbReference type="Proteomes" id="UP000289738"/>
    </source>
</evidence>
<evidence type="ECO:0000256" key="1">
    <source>
        <dbReference type="ARBA" id="ARBA00004141"/>
    </source>
</evidence>
<feature type="transmembrane region" description="Helical" evidence="6">
    <location>
        <begin position="165"/>
        <end position="186"/>
    </location>
</feature>
<evidence type="ECO:0000259" key="7">
    <source>
        <dbReference type="PROSITE" id="PS50850"/>
    </source>
</evidence>
<keyword evidence="3 6" id="KW-1133">Transmembrane helix</keyword>
<feature type="transmembrane region" description="Helical" evidence="6">
    <location>
        <begin position="318"/>
        <end position="335"/>
    </location>
</feature>
<keyword evidence="2 6" id="KW-0812">Transmembrane</keyword>
<keyword evidence="9" id="KW-1185">Reference proteome</keyword>
<evidence type="ECO:0000256" key="3">
    <source>
        <dbReference type="ARBA" id="ARBA00022989"/>
    </source>
</evidence>
<dbReference type="InterPro" id="IPR036259">
    <property type="entry name" value="MFS_trans_sf"/>
</dbReference>
<keyword evidence="4 6" id="KW-0472">Membrane</keyword>